<dbReference type="AlphaFoldDB" id="A0A7C9ATN3"/>
<reference evidence="1" key="1">
    <citation type="journal article" date="2013" name="J. Plant Res.">
        <title>Effect of fungi and light on seed germination of three Opuntia species from semiarid lands of central Mexico.</title>
        <authorList>
            <person name="Delgado-Sanchez P."/>
            <person name="Jimenez-Bremont J.F."/>
            <person name="Guerrero-Gonzalez Mde L."/>
            <person name="Flores J."/>
        </authorList>
    </citation>
    <scope>NUCLEOTIDE SEQUENCE</scope>
    <source>
        <tissue evidence="1">Cladode</tissue>
    </source>
</reference>
<dbReference type="EMBL" id="GISG01271613">
    <property type="protein sequence ID" value="MBA4676498.1"/>
    <property type="molecule type" value="Transcribed_RNA"/>
</dbReference>
<organism evidence="1">
    <name type="scientific">Opuntia streptacantha</name>
    <name type="common">Prickly pear cactus</name>
    <name type="synonym">Opuntia cardona</name>
    <dbReference type="NCBI Taxonomy" id="393608"/>
    <lineage>
        <taxon>Eukaryota</taxon>
        <taxon>Viridiplantae</taxon>
        <taxon>Streptophyta</taxon>
        <taxon>Embryophyta</taxon>
        <taxon>Tracheophyta</taxon>
        <taxon>Spermatophyta</taxon>
        <taxon>Magnoliopsida</taxon>
        <taxon>eudicotyledons</taxon>
        <taxon>Gunneridae</taxon>
        <taxon>Pentapetalae</taxon>
        <taxon>Caryophyllales</taxon>
        <taxon>Cactineae</taxon>
        <taxon>Cactaceae</taxon>
        <taxon>Opuntioideae</taxon>
        <taxon>Opuntia</taxon>
    </lineage>
</organism>
<sequence length="107" mass="11905">MDTFWKSSSGGLGLTVVVGSEELYFAPCSLFDPWQHWWDVISFSLGLNITVSQAKPFVWGCIVTVFMQLHRLYTGALDLHFLFSSIILCSCPLNPARPCEGSLGLVF</sequence>
<evidence type="ECO:0000313" key="1">
    <source>
        <dbReference type="EMBL" id="MBA4676498.1"/>
    </source>
</evidence>
<proteinExistence type="predicted"/>
<reference evidence="1" key="2">
    <citation type="submission" date="2020-07" db="EMBL/GenBank/DDBJ databases">
        <authorList>
            <person name="Vera ALvarez R."/>
            <person name="Arias-Moreno D.M."/>
            <person name="Jimenez-Jacinto V."/>
            <person name="Jimenez-Bremont J.F."/>
            <person name="Swaminathan K."/>
            <person name="Moose S.P."/>
            <person name="Guerrero-Gonzalez M.L."/>
            <person name="Marino-Ramirez L."/>
            <person name="Landsman D."/>
            <person name="Rodriguez-Kessler M."/>
            <person name="Delgado-Sanchez P."/>
        </authorList>
    </citation>
    <scope>NUCLEOTIDE SEQUENCE</scope>
    <source>
        <tissue evidence="1">Cladode</tissue>
    </source>
</reference>
<accession>A0A7C9ATN3</accession>
<name>A0A7C9ATN3_OPUST</name>
<protein>
    <submittedName>
        <fullName evidence="1">Uncharacterized protein</fullName>
    </submittedName>
</protein>